<keyword evidence="6" id="KW-1185">Reference proteome</keyword>
<protein>
    <submittedName>
        <fullName evidence="5">LacI family DNA-binding transcriptional regulator</fullName>
    </submittedName>
</protein>
<dbReference type="InterPro" id="IPR010982">
    <property type="entry name" value="Lambda_DNA-bd_dom_sf"/>
</dbReference>
<keyword evidence="2 5" id="KW-0238">DNA-binding</keyword>
<organism evidence="5 6">
    <name type="scientific">Schaalia naturae</name>
    <dbReference type="NCBI Taxonomy" id="635203"/>
    <lineage>
        <taxon>Bacteria</taxon>
        <taxon>Bacillati</taxon>
        <taxon>Actinomycetota</taxon>
        <taxon>Actinomycetes</taxon>
        <taxon>Actinomycetales</taxon>
        <taxon>Actinomycetaceae</taxon>
        <taxon>Schaalia</taxon>
    </lineage>
</organism>
<dbReference type="InterPro" id="IPR046335">
    <property type="entry name" value="LacI/GalR-like_sensor"/>
</dbReference>
<accession>A0ABW2SQP6</accession>
<sequence>MAPRDARRTTIIDVARKAGVAISSASAALNGRPGVSDATRERILGIAGDLGYVPSLRGRSLSSNRAFQVGLVVQRDLDILEADPFFGAFMGGVVGEIEPRGYALVLQMSTTPEETERHFRSMAANLRVDGVFIDDIRHGDPRIGLMQELRLPAVAVNADPDFPLPAVRQDASRAIGALTRHLIGLGHTRIAHVSGPGGYIHSTQRMIAWQRALEEAGLPRGPLYEGDFGYRSGEAAADALMGSPDAPTAVVCANDLMATGFVRECQDIGLRVPLDVSVTGFDGIALGTYIRPRLTTASTDPRLLGSTAARMLLDLIEMGGVEDRSIAPARPVIRESTAAPAR</sequence>
<gene>
    <name evidence="5" type="ORF">ACFQWG_11420</name>
</gene>
<reference evidence="6" key="1">
    <citation type="journal article" date="2019" name="Int. J. Syst. Evol. Microbiol.">
        <title>The Global Catalogue of Microorganisms (GCM) 10K type strain sequencing project: providing services to taxonomists for standard genome sequencing and annotation.</title>
        <authorList>
            <consortium name="The Broad Institute Genomics Platform"/>
            <consortium name="The Broad Institute Genome Sequencing Center for Infectious Disease"/>
            <person name="Wu L."/>
            <person name="Ma J."/>
        </authorList>
    </citation>
    <scope>NUCLEOTIDE SEQUENCE [LARGE SCALE GENOMIC DNA]</scope>
    <source>
        <strain evidence="6">CCUG 56698</strain>
    </source>
</reference>
<dbReference type="GO" id="GO:0003677">
    <property type="term" value="F:DNA binding"/>
    <property type="evidence" value="ECO:0007669"/>
    <property type="project" value="UniProtKB-KW"/>
</dbReference>
<dbReference type="PROSITE" id="PS50932">
    <property type="entry name" value="HTH_LACI_2"/>
    <property type="match status" value="1"/>
</dbReference>
<keyword evidence="1" id="KW-0805">Transcription regulation</keyword>
<evidence type="ECO:0000256" key="2">
    <source>
        <dbReference type="ARBA" id="ARBA00023125"/>
    </source>
</evidence>
<dbReference type="Gene3D" id="1.10.260.40">
    <property type="entry name" value="lambda repressor-like DNA-binding domains"/>
    <property type="match status" value="1"/>
</dbReference>
<evidence type="ECO:0000313" key="5">
    <source>
        <dbReference type="EMBL" id="MFC7581803.1"/>
    </source>
</evidence>
<dbReference type="PANTHER" id="PTHR30146">
    <property type="entry name" value="LACI-RELATED TRANSCRIPTIONAL REPRESSOR"/>
    <property type="match status" value="1"/>
</dbReference>
<keyword evidence="3" id="KW-0804">Transcription</keyword>
<proteinExistence type="predicted"/>
<dbReference type="SUPFAM" id="SSF53822">
    <property type="entry name" value="Periplasmic binding protein-like I"/>
    <property type="match status" value="1"/>
</dbReference>
<dbReference type="Proteomes" id="UP001596527">
    <property type="component" value="Unassembled WGS sequence"/>
</dbReference>
<dbReference type="SMART" id="SM00354">
    <property type="entry name" value="HTH_LACI"/>
    <property type="match status" value="1"/>
</dbReference>
<dbReference type="EMBL" id="JBHTEF010000001">
    <property type="protein sequence ID" value="MFC7581803.1"/>
    <property type="molecule type" value="Genomic_DNA"/>
</dbReference>
<name>A0ABW2SQP6_9ACTO</name>
<dbReference type="RefSeq" id="WP_380975418.1">
    <property type="nucleotide sequence ID" value="NZ_JBHTEF010000001.1"/>
</dbReference>
<evidence type="ECO:0000313" key="6">
    <source>
        <dbReference type="Proteomes" id="UP001596527"/>
    </source>
</evidence>
<dbReference type="Gene3D" id="3.40.50.2300">
    <property type="match status" value="2"/>
</dbReference>
<dbReference type="Pfam" id="PF00356">
    <property type="entry name" value="LacI"/>
    <property type="match status" value="1"/>
</dbReference>
<dbReference type="InterPro" id="IPR000843">
    <property type="entry name" value="HTH_LacI"/>
</dbReference>
<dbReference type="SUPFAM" id="SSF47413">
    <property type="entry name" value="lambda repressor-like DNA-binding domains"/>
    <property type="match status" value="1"/>
</dbReference>
<feature type="domain" description="HTH lacI-type" evidence="4">
    <location>
        <begin position="9"/>
        <end position="63"/>
    </location>
</feature>
<dbReference type="Pfam" id="PF13377">
    <property type="entry name" value="Peripla_BP_3"/>
    <property type="match status" value="1"/>
</dbReference>
<evidence type="ECO:0000256" key="3">
    <source>
        <dbReference type="ARBA" id="ARBA00023163"/>
    </source>
</evidence>
<dbReference type="CDD" id="cd01392">
    <property type="entry name" value="HTH_LacI"/>
    <property type="match status" value="1"/>
</dbReference>
<dbReference type="InterPro" id="IPR028082">
    <property type="entry name" value="Peripla_BP_I"/>
</dbReference>
<evidence type="ECO:0000259" key="4">
    <source>
        <dbReference type="PROSITE" id="PS50932"/>
    </source>
</evidence>
<evidence type="ECO:0000256" key="1">
    <source>
        <dbReference type="ARBA" id="ARBA00023015"/>
    </source>
</evidence>
<comment type="caution">
    <text evidence="5">The sequence shown here is derived from an EMBL/GenBank/DDBJ whole genome shotgun (WGS) entry which is preliminary data.</text>
</comment>
<dbReference type="PANTHER" id="PTHR30146:SF155">
    <property type="entry name" value="ALANINE RACEMASE"/>
    <property type="match status" value="1"/>
</dbReference>
<dbReference type="CDD" id="cd06267">
    <property type="entry name" value="PBP1_LacI_sugar_binding-like"/>
    <property type="match status" value="1"/>
</dbReference>